<keyword evidence="3 5" id="KW-0460">Magnesium</keyword>
<dbReference type="PROSITE" id="PS00893">
    <property type="entry name" value="NUDIX_BOX"/>
    <property type="match status" value="1"/>
</dbReference>
<evidence type="ECO:0000313" key="9">
    <source>
        <dbReference type="Proteomes" id="UP000538931"/>
    </source>
</evidence>
<dbReference type="SUPFAM" id="SSF55811">
    <property type="entry name" value="Nudix"/>
    <property type="match status" value="1"/>
</dbReference>
<keyword evidence="2 8" id="KW-0378">Hydrolase</keyword>
<protein>
    <submittedName>
        <fullName evidence="8">GDP-mannose mannosyl hydrolase</fullName>
    </submittedName>
</protein>
<keyword evidence="9" id="KW-1185">Reference proteome</keyword>
<dbReference type="AlphaFoldDB" id="A0A7W2AAY2"/>
<comment type="cofactor">
    <cofactor evidence="5">
        <name>Mg(2+)</name>
        <dbReference type="ChEBI" id="CHEBI:18420"/>
    </cofactor>
    <text evidence="5">Binds 1 Mg(2+) ion per subunit.</text>
</comment>
<dbReference type="RefSeq" id="WP_181737445.1">
    <property type="nucleotide sequence ID" value="NZ_JACEMT010000036.1"/>
</dbReference>
<dbReference type="Gene3D" id="3.90.79.10">
    <property type="entry name" value="Nucleoside Triphosphate Pyrophosphohydrolase"/>
    <property type="match status" value="1"/>
</dbReference>
<feature type="site" description="Critical for catalysis" evidence="4">
    <location>
        <position position="127"/>
    </location>
</feature>
<dbReference type="InterPro" id="IPR015797">
    <property type="entry name" value="NUDIX_hydrolase-like_dom_sf"/>
</dbReference>
<name>A0A7W2AAY2_9GAMM</name>
<dbReference type="NCBIfam" id="NF011963">
    <property type="entry name" value="PRK15434.1"/>
    <property type="match status" value="1"/>
</dbReference>
<feature type="short sequence motif" description="Nudix box" evidence="6">
    <location>
        <begin position="50"/>
        <end position="71"/>
    </location>
</feature>
<evidence type="ECO:0000256" key="6">
    <source>
        <dbReference type="PIRSR" id="PIRSR037599-4"/>
    </source>
</evidence>
<dbReference type="InterPro" id="IPR020084">
    <property type="entry name" value="NUDIX_hydrolase_CS"/>
</dbReference>
<evidence type="ECO:0000256" key="5">
    <source>
        <dbReference type="PIRSR" id="PIRSR037599-3"/>
    </source>
</evidence>
<dbReference type="Pfam" id="PF00293">
    <property type="entry name" value="NUDIX"/>
    <property type="match status" value="1"/>
</dbReference>
<accession>A0A7W2AAY2</accession>
<proteinExistence type="predicted"/>
<dbReference type="PROSITE" id="PS51462">
    <property type="entry name" value="NUDIX"/>
    <property type="match status" value="1"/>
</dbReference>
<dbReference type="InterPro" id="IPR000086">
    <property type="entry name" value="NUDIX_hydrolase_dom"/>
</dbReference>
<feature type="binding site" evidence="5">
    <location>
        <position position="69"/>
    </location>
    <ligand>
        <name>Mg(2+)</name>
        <dbReference type="ChEBI" id="CHEBI:18420"/>
    </ligand>
</feature>
<dbReference type="GO" id="GO:0008727">
    <property type="term" value="F:GDP-mannose mannosyl hydrolase activity"/>
    <property type="evidence" value="ECO:0007669"/>
    <property type="project" value="InterPro"/>
</dbReference>
<evidence type="ECO:0000313" key="8">
    <source>
        <dbReference type="EMBL" id="MBA4501510.1"/>
    </source>
</evidence>
<evidence type="ECO:0000259" key="7">
    <source>
        <dbReference type="PROSITE" id="PS51462"/>
    </source>
</evidence>
<organism evidence="8 9">
    <name type="scientific">Marinobacterium marinum</name>
    <dbReference type="NCBI Taxonomy" id="2756129"/>
    <lineage>
        <taxon>Bacteria</taxon>
        <taxon>Pseudomonadati</taxon>
        <taxon>Pseudomonadota</taxon>
        <taxon>Gammaproteobacteria</taxon>
        <taxon>Oceanospirillales</taxon>
        <taxon>Oceanospirillaceae</taxon>
        <taxon>Marinobacterium</taxon>
    </lineage>
</organism>
<dbReference type="InterPro" id="IPR033715">
    <property type="entry name" value="GDPMH"/>
</dbReference>
<sequence>MWIDNDTFKTIVDTTPLVSIDLVVENANGEILLGQRTNRPAQGYWFVPGGRVLKDESLDAAFRRLTQAELGQVFERSQARLLGVYEHFYSDSVFGKGEGNPSTHYVVLGYHLKLDADMVLTPPKQQHSAYSWWSPKVMRDDPQVHENSRAYLAAL</sequence>
<dbReference type="PANTHER" id="PTHR43046">
    <property type="entry name" value="GDP-MANNOSE MANNOSYL HYDROLASE"/>
    <property type="match status" value="1"/>
</dbReference>
<evidence type="ECO:0000256" key="1">
    <source>
        <dbReference type="ARBA" id="ARBA00022723"/>
    </source>
</evidence>
<feature type="binding site" evidence="5">
    <location>
        <position position="126"/>
    </location>
    <ligand>
        <name>Mg(2+)</name>
        <dbReference type="ChEBI" id="CHEBI:18420"/>
    </ligand>
</feature>
<dbReference type="Proteomes" id="UP000538931">
    <property type="component" value="Unassembled WGS sequence"/>
</dbReference>
<keyword evidence="1 5" id="KW-0479">Metal-binding</keyword>
<dbReference type="EMBL" id="JACEMT010000036">
    <property type="protein sequence ID" value="MBA4501510.1"/>
    <property type="molecule type" value="Genomic_DNA"/>
</dbReference>
<gene>
    <name evidence="8" type="ORF">H1S06_03935</name>
</gene>
<dbReference type="CDD" id="cd03430">
    <property type="entry name" value="NUDIX_GDPMH_NudD"/>
    <property type="match status" value="1"/>
</dbReference>
<feature type="binding site" evidence="5">
    <location>
        <position position="49"/>
    </location>
    <ligand>
        <name>Mg(2+)</name>
        <dbReference type="ChEBI" id="CHEBI:18420"/>
    </ligand>
</feature>
<dbReference type="PANTHER" id="PTHR43046:SF12">
    <property type="entry name" value="GDP-MANNOSE MANNOSYL HYDROLASE"/>
    <property type="match status" value="1"/>
</dbReference>
<feature type="domain" description="Nudix hydrolase" evidence="7">
    <location>
        <begin position="13"/>
        <end position="155"/>
    </location>
</feature>
<evidence type="ECO:0000256" key="3">
    <source>
        <dbReference type="ARBA" id="ARBA00022842"/>
    </source>
</evidence>
<comment type="caution">
    <text evidence="8">The sequence shown here is derived from an EMBL/GenBank/DDBJ whole genome shotgun (WGS) entry which is preliminary data.</text>
</comment>
<dbReference type="GO" id="GO:0046872">
    <property type="term" value="F:metal ion binding"/>
    <property type="evidence" value="ECO:0007669"/>
    <property type="project" value="UniProtKB-KW"/>
</dbReference>
<evidence type="ECO:0000256" key="4">
    <source>
        <dbReference type="PIRSR" id="PIRSR037599-1"/>
    </source>
</evidence>
<evidence type="ECO:0000256" key="2">
    <source>
        <dbReference type="ARBA" id="ARBA00022801"/>
    </source>
</evidence>
<reference evidence="8 9" key="1">
    <citation type="submission" date="2020-07" db="EMBL/GenBank/DDBJ databases">
        <title>Bacterium isolated from marien macroalgae.</title>
        <authorList>
            <person name="Zhu K."/>
            <person name="Lu D."/>
            <person name="Du Z."/>
        </authorList>
    </citation>
    <scope>NUCLEOTIDE SEQUENCE [LARGE SCALE GENOMIC DNA]</scope>
    <source>
        <strain evidence="8 9">3-1745</strain>
    </source>
</reference>
<dbReference type="PIRSF" id="PIRSF037599">
    <property type="entry name" value="GDPMH"/>
    <property type="match status" value="1"/>
</dbReference>